<dbReference type="InterPro" id="IPR041290">
    <property type="entry name" value="Tli4_C"/>
</dbReference>
<feature type="domain" description="Tle cognate immunity protein 4 C-terminal" evidence="2">
    <location>
        <begin position="143"/>
        <end position="306"/>
    </location>
</feature>
<feature type="region of interest" description="Disordered" evidence="1">
    <location>
        <begin position="280"/>
        <end position="309"/>
    </location>
</feature>
<evidence type="ECO:0000313" key="4">
    <source>
        <dbReference type="Proteomes" id="UP000494255"/>
    </source>
</evidence>
<accession>A0A6J5CH24</accession>
<reference evidence="3 4" key="1">
    <citation type="submission" date="2020-04" db="EMBL/GenBank/DDBJ databases">
        <authorList>
            <person name="De Canck E."/>
        </authorList>
    </citation>
    <scope>NUCLEOTIDE SEQUENCE [LARGE SCALE GENOMIC DNA]</scope>
    <source>
        <strain evidence="3 4">LMG 24238</strain>
    </source>
</reference>
<keyword evidence="4" id="KW-1185">Reference proteome</keyword>
<dbReference type="RefSeq" id="WP_175053822.1">
    <property type="nucleotide sequence ID" value="NZ_CADIKC010000011.1"/>
</dbReference>
<dbReference type="GeneID" id="97044781"/>
<sequence length="309" mass="34042">MGRYELVFPGAIDVALSTRESLHGGVKDPIRFSDGQRAQHSRFIYDGGFVITDDVTRDFYEEYAAPFKKLAPGTDSHDANGFDPYPIVLVGATAWIGRKSLGFVVYKARRIYSYTDTGNTDLTDAKRHFDRISANFSSRALYEIPTGVGVCLPYAFVADDDRDSNRQVGVTFRLVDHPDVTVFFLDAKAQSTDPKLTARQKNEFVWGYDYGIGKQIKLHGVTPYHPVTLDSREGVATLATITRDDDSTDFGYLATVQGNPNASADTPDLLLLVERTAANAKGDPPVSAEDIDEIGKTISASIRRRPSSQ</sequence>
<name>A0A6J5CH24_9BURK</name>
<dbReference type="EMBL" id="CADIKC010000011">
    <property type="protein sequence ID" value="CAB3736179.1"/>
    <property type="molecule type" value="Genomic_DNA"/>
</dbReference>
<gene>
    <name evidence="3" type="ORF">LMG24238_06203</name>
</gene>
<dbReference type="Proteomes" id="UP000494255">
    <property type="component" value="Unassembled WGS sequence"/>
</dbReference>
<dbReference type="Pfam" id="PF18426">
    <property type="entry name" value="Tli4_C"/>
    <property type="match status" value="1"/>
</dbReference>
<proteinExistence type="predicted"/>
<evidence type="ECO:0000256" key="1">
    <source>
        <dbReference type="SAM" id="MobiDB-lite"/>
    </source>
</evidence>
<organism evidence="3 4">
    <name type="scientific">Paraburkholderia sediminicola</name>
    <dbReference type="NCBI Taxonomy" id="458836"/>
    <lineage>
        <taxon>Bacteria</taxon>
        <taxon>Pseudomonadati</taxon>
        <taxon>Pseudomonadota</taxon>
        <taxon>Betaproteobacteria</taxon>
        <taxon>Burkholderiales</taxon>
        <taxon>Burkholderiaceae</taxon>
        <taxon>Paraburkholderia</taxon>
    </lineage>
</organism>
<protein>
    <recommendedName>
        <fullName evidence="2">Tle cognate immunity protein 4 C-terminal domain-containing protein</fullName>
    </recommendedName>
</protein>
<dbReference type="AlphaFoldDB" id="A0A6J5CH24"/>
<evidence type="ECO:0000259" key="2">
    <source>
        <dbReference type="Pfam" id="PF18426"/>
    </source>
</evidence>
<evidence type="ECO:0000313" key="3">
    <source>
        <dbReference type="EMBL" id="CAB3736179.1"/>
    </source>
</evidence>